<evidence type="ECO:0000313" key="2">
    <source>
        <dbReference type="EMBL" id="OGD03096.1"/>
    </source>
</evidence>
<dbReference type="EMBL" id="MEXN01000009">
    <property type="protein sequence ID" value="OGD03096.1"/>
    <property type="molecule type" value="Genomic_DNA"/>
</dbReference>
<dbReference type="Proteomes" id="UP000177080">
    <property type="component" value="Unassembled WGS sequence"/>
</dbReference>
<protein>
    <recommendedName>
        <fullName evidence="4">Plasmid stabilization protein</fullName>
    </recommendedName>
</protein>
<comment type="caution">
    <text evidence="2">The sequence shown here is derived from an EMBL/GenBank/DDBJ whole genome shotgun (WGS) entry which is preliminary data.</text>
</comment>
<dbReference type="InterPro" id="IPR035093">
    <property type="entry name" value="RelE/ParE_toxin_dom_sf"/>
</dbReference>
<dbReference type="PANTHER" id="PTHR38813:SF1">
    <property type="entry name" value="TOXIN RELE1-RELATED"/>
    <property type="match status" value="1"/>
</dbReference>
<evidence type="ECO:0008006" key="4">
    <source>
        <dbReference type="Google" id="ProtNLM"/>
    </source>
</evidence>
<sequence length="87" mass="10202">MYQITLKSQVENFLIKKLDRKTQIKISAKIDTLARDPFAPTNLDKLSGMSRGYRLRIGNTRVVYEIDTPSKTVIIWKIDWRSSIYRP</sequence>
<keyword evidence="1" id="KW-1277">Toxin-antitoxin system</keyword>
<dbReference type="Pfam" id="PF05016">
    <property type="entry name" value="ParE_toxin"/>
    <property type="match status" value="1"/>
</dbReference>
<dbReference type="SUPFAM" id="SSF143011">
    <property type="entry name" value="RelE-like"/>
    <property type="match status" value="1"/>
</dbReference>
<evidence type="ECO:0000256" key="1">
    <source>
        <dbReference type="ARBA" id="ARBA00022649"/>
    </source>
</evidence>
<name>A0A1F4ZB18_9BACT</name>
<dbReference type="Gene3D" id="3.30.2310.20">
    <property type="entry name" value="RelE-like"/>
    <property type="match status" value="1"/>
</dbReference>
<dbReference type="InterPro" id="IPR007712">
    <property type="entry name" value="RelE/ParE_toxin"/>
</dbReference>
<gene>
    <name evidence="2" type="ORF">A2989_02150</name>
</gene>
<reference evidence="2 3" key="1">
    <citation type="journal article" date="2016" name="Nat. Commun.">
        <title>Thousands of microbial genomes shed light on interconnected biogeochemical processes in an aquifer system.</title>
        <authorList>
            <person name="Anantharaman K."/>
            <person name="Brown C.T."/>
            <person name="Hug L.A."/>
            <person name="Sharon I."/>
            <person name="Castelle C.J."/>
            <person name="Probst A.J."/>
            <person name="Thomas B.C."/>
            <person name="Singh A."/>
            <person name="Wilkins M.J."/>
            <person name="Karaoz U."/>
            <person name="Brodie E.L."/>
            <person name="Williams K.H."/>
            <person name="Hubbard S.S."/>
            <person name="Banfield J.F."/>
        </authorList>
    </citation>
    <scope>NUCLEOTIDE SEQUENCE [LARGE SCALE GENOMIC DNA]</scope>
</reference>
<dbReference type="AlphaFoldDB" id="A0A1F4ZB18"/>
<proteinExistence type="predicted"/>
<accession>A0A1F4ZB18</accession>
<evidence type="ECO:0000313" key="3">
    <source>
        <dbReference type="Proteomes" id="UP000177080"/>
    </source>
</evidence>
<dbReference type="STRING" id="1797259.A2989_02150"/>
<organism evidence="2 3">
    <name type="scientific">Candidatus Amesbacteria bacterium RIFCSPLOWO2_01_FULL_48_25</name>
    <dbReference type="NCBI Taxonomy" id="1797259"/>
    <lineage>
        <taxon>Bacteria</taxon>
        <taxon>Candidatus Amesiibacteriota</taxon>
    </lineage>
</organism>
<dbReference type="InterPro" id="IPR052747">
    <property type="entry name" value="TA_system_RelE_toxin"/>
</dbReference>
<dbReference type="PANTHER" id="PTHR38813">
    <property type="match status" value="1"/>
</dbReference>